<keyword evidence="2" id="KW-0812">Transmembrane</keyword>
<dbReference type="EMBL" id="BFEA01000134">
    <property type="protein sequence ID" value="GBG70661.1"/>
    <property type="molecule type" value="Genomic_DNA"/>
</dbReference>
<dbReference type="PANTHER" id="PTHR11319:SF35">
    <property type="entry name" value="OUTER MEMBRANE PROTEIN PMPC-RELATED"/>
    <property type="match status" value="1"/>
</dbReference>
<dbReference type="AlphaFoldDB" id="A0A388KKT2"/>
<protein>
    <recommendedName>
        <fullName evidence="5">Right handed beta helix domain-containing protein</fullName>
    </recommendedName>
</protein>
<proteinExistence type="predicted"/>
<evidence type="ECO:0000256" key="1">
    <source>
        <dbReference type="SAM" id="MobiDB-lite"/>
    </source>
</evidence>
<evidence type="ECO:0000313" key="3">
    <source>
        <dbReference type="EMBL" id="GBG70661.1"/>
    </source>
</evidence>
<keyword evidence="2" id="KW-1133">Transmembrane helix</keyword>
<gene>
    <name evidence="3" type="ORF">CBR_g7962</name>
</gene>
<feature type="region of interest" description="Disordered" evidence="1">
    <location>
        <begin position="251"/>
        <end position="276"/>
    </location>
</feature>
<feature type="transmembrane region" description="Helical" evidence="2">
    <location>
        <begin position="78"/>
        <end position="99"/>
    </location>
</feature>
<feature type="compositionally biased region" description="Low complexity" evidence="1">
    <location>
        <begin position="254"/>
        <end position="276"/>
    </location>
</feature>
<evidence type="ECO:0000313" key="4">
    <source>
        <dbReference type="Proteomes" id="UP000265515"/>
    </source>
</evidence>
<dbReference type="Proteomes" id="UP000265515">
    <property type="component" value="Unassembled WGS sequence"/>
</dbReference>
<name>A0A388KKT2_CHABU</name>
<accession>A0A388KKT2</accession>
<sequence>MVDSLQVGYGSRRRPYEIAAGGSAVGRPRRGVCRNGQERRRVVGRGGGGGGGGMTSISLRPFFTATTKVRPCASSSRLSFLLLVTSSPLLLLLLLLLLLGEAPLQIAADDRGCGLDEFLTAYRDPDVAYYELNCIIALNQSLPPLSKSGKSFTLVGGGMLSMIDGGSKFAGIVLPANHSLILDGLIFVNFRSSSDGSVLSASSSGHVLIATCVFANNTVTNDKNGGALHFSGTVSYLIRASEFMNNRASGNGGSISSSSSSSSPSPSSSPSSSSLSAGYGDGDITGHILGCTFILNSAGNTGGVGSFSDDLRHIKLEGNSFLLNRAGRGGGGVLSFLGGVNTIVSRNLFSANLAMSSSGGGAIRFLAVADVAKDGGGGHSVFTLCANTYSADVSRMKGRLWFTLSNLYVTSDGKDASGVNITFCPRRPDYTVINAPDVNVENSCATCPMPSSSHVSSAHQASKTDTWTALL</sequence>
<dbReference type="InterPro" id="IPR011050">
    <property type="entry name" value="Pectin_lyase_fold/virulence"/>
</dbReference>
<dbReference type="PANTHER" id="PTHR11319">
    <property type="entry name" value="G PROTEIN-COUPLED RECEPTOR-RELATED"/>
    <property type="match status" value="1"/>
</dbReference>
<keyword evidence="2" id="KW-0472">Membrane</keyword>
<reference evidence="3 4" key="1">
    <citation type="journal article" date="2018" name="Cell">
        <title>The Chara Genome: Secondary Complexity and Implications for Plant Terrestrialization.</title>
        <authorList>
            <person name="Nishiyama T."/>
            <person name="Sakayama H."/>
            <person name="Vries J.D."/>
            <person name="Buschmann H."/>
            <person name="Saint-Marcoux D."/>
            <person name="Ullrich K.K."/>
            <person name="Haas F.B."/>
            <person name="Vanderstraeten L."/>
            <person name="Becker D."/>
            <person name="Lang D."/>
            <person name="Vosolsobe S."/>
            <person name="Rombauts S."/>
            <person name="Wilhelmsson P.K.I."/>
            <person name="Janitza P."/>
            <person name="Kern R."/>
            <person name="Heyl A."/>
            <person name="Rumpler F."/>
            <person name="Villalobos L.I.A.C."/>
            <person name="Clay J.M."/>
            <person name="Skokan R."/>
            <person name="Toyoda A."/>
            <person name="Suzuki Y."/>
            <person name="Kagoshima H."/>
            <person name="Schijlen E."/>
            <person name="Tajeshwar N."/>
            <person name="Catarino B."/>
            <person name="Hetherington A.J."/>
            <person name="Saltykova A."/>
            <person name="Bonnot C."/>
            <person name="Breuninger H."/>
            <person name="Symeonidi A."/>
            <person name="Radhakrishnan G.V."/>
            <person name="Van Nieuwerburgh F."/>
            <person name="Deforce D."/>
            <person name="Chang C."/>
            <person name="Karol K.G."/>
            <person name="Hedrich R."/>
            <person name="Ulvskov P."/>
            <person name="Glockner G."/>
            <person name="Delwiche C.F."/>
            <person name="Petrasek J."/>
            <person name="Van de Peer Y."/>
            <person name="Friml J."/>
            <person name="Beilby M."/>
            <person name="Dolan L."/>
            <person name="Kohara Y."/>
            <person name="Sugano S."/>
            <person name="Fujiyama A."/>
            <person name="Delaux P.-M."/>
            <person name="Quint M."/>
            <person name="TheiBen G."/>
            <person name="Hagemann M."/>
            <person name="Harholt J."/>
            <person name="Dunand C."/>
            <person name="Zachgo S."/>
            <person name="Langdale J."/>
            <person name="Maumus F."/>
            <person name="Straeten D.V.D."/>
            <person name="Gould S.B."/>
            <person name="Rensing S.A."/>
        </authorList>
    </citation>
    <scope>NUCLEOTIDE SEQUENCE [LARGE SCALE GENOMIC DNA]</scope>
    <source>
        <strain evidence="3 4">S276</strain>
    </source>
</reference>
<keyword evidence="4" id="KW-1185">Reference proteome</keyword>
<comment type="caution">
    <text evidence="3">The sequence shown here is derived from an EMBL/GenBank/DDBJ whole genome shotgun (WGS) entry which is preliminary data.</text>
</comment>
<dbReference type="Gramene" id="GBG70661">
    <property type="protein sequence ID" value="GBG70661"/>
    <property type="gene ID" value="CBR_g7962"/>
</dbReference>
<evidence type="ECO:0000256" key="2">
    <source>
        <dbReference type="SAM" id="Phobius"/>
    </source>
</evidence>
<evidence type="ECO:0008006" key="5">
    <source>
        <dbReference type="Google" id="ProtNLM"/>
    </source>
</evidence>
<organism evidence="3 4">
    <name type="scientific">Chara braunii</name>
    <name type="common">Braun's stonewort</name>
    <dbReference type="NCBI Taxonomy" id="69332"/>
    <lineage>
        <taxon>Eukaryota</taxon>
        <taxon>Viridiplantae</taxon>
        <taxon>Streptophyta</taxon>
        <taxon>Charophyceae</taxon>
        <taxon>Charales</taxon>
        <taxon>Characeae</taxon>
        <taxon>Chara</taxon>
    </lineage>
</organism>
<dbReference type="SUPFAM" id="SSF51126">
    <property type="entry name" value="Pectin lyase-like"/>
    <property type="match status" value="1"/>
</dbReference>